<name>A0A6J4UBQ7_9BACT</name>
<evidence type="ECO:0000256" key="1">
    <source>
        <dbReference type="SAM" id="MobiDB-lite"/>
    </source>
</evidence>
<feature type="compositionally biased region" description="Basic and acidic residues" evidence="1">
    <location>
        <begin position="63"/>
        <end position="72"/>
    </location>
</feature>
<protein>
    <submittedName>
        <fullName evidence="2">Uncharacterized protein</fullName>
    </submittedName>
</protein>
<proteinExistence type="predicted"/>
<feature type="region of interest" description="Disordered" evidence="1">
    <location>
        <begin position="1"/>
        <end position="72"/>
    </location>
</feature>
<gene>
    <name evidence="2" type="ORF">AVDCRST_MAG19-253</name>
</gene>
<dbReference type="AlphaFoldDB" id="A0A6J4UBQ7"/>
<evidence type="ECO:0000313" key="2">
    <source>
        <dbReference type="EMBL" id="CAA9546082.1"/>
    </source>
</evidence>
<sequence>WVGDRRRRRTRAGMRRAVPSSPGDGGPATHFDSNACPPGSTTRKGRAASPEPPSGQTPIGARARPEVSLRRR</sequence>
<feature type="non-terminal residue" evidence="2">
    <location>
        <position position="1"/>
    </location>
</feature>
<organism evidence="2">
    <name type="scientific">uncultured Thermomicrobiales bacterium</name>
    <dbReference type="NCBI Taxonomy" id="1645740"/>
    <lineage>
        <taxon>Bacteria</taxon>
        <taxon>Pseudomonadati</taxon>
        <taxon>Thermomicrobiota</taxon>
        <taxon>Thermomicrobia</taxon>
        <taxon>Thermomicrobiales</taxon>
        <taxon>environmental samples</taxon>
    </lineage>
</organism>
<accession>A0A6J4UBQ7</accession>
<feature type="non-terminal residue" evidence="2">
    <location>
        <position position="72"/>
    </location>
</feature>
<dbReference type="EMBL" id="CADCWL010000016">
    <property type="protein sequence ID" value="CAA9546082.1"/>
    <property type="molecule type" value="Genomic_DNA"/>
</dbReference>
<feature type="compositionally biased region" description="Basic residues" evidence="1">
    <location>
        <begin position="1"/>
        <end position="14"/>
    </location>
</feature>
<reference evidence="2" key="1">
    <citation type="submission" date="2020-02" db="EMBL/GenBank/DDBJ databases">
        <authorList>
            <person name="Meier V. D."/>
        </authorList>
    </citation>
    <scope>NUCLEOTIDE SEQUENCE</scope>
    <source>
        <strain evidence="2">AVDCRST_MAG19</strain>
    </source>
</reference>